<keyword evidence="3" id="KW-0804">Transcription</keyword>
<sequence length="107" mass="12072">MGITKSDFFTDEQNELAQMFKALAHPARIAIIQYLVKVDTCICGDIVNELPLAQPTISQHLKELKNANIIQGTIEGKSICYCINLETIDKIENHFGIIRHKLKNKCC</sequence>
<dbReference type="InterPro" id="IPR001845">
    <property type="entry name" value="HTH_ArsR_DNA-bd_dom"/>
</dbReference>
<evidence type="ECO:0000313" key="5">
    <source>
        <dbReference type="EMBL" id="WMW77198.1"/>
    </source>
</evidence>
<feature type="domain" description="HTH arsR-type" evidence="4">
    <location>
        <begin position="8"/>
        <end position="103"/>
    </location>
</feature>
<dbReference type="PRINTS" id="PR00778">
    <property type="entry name" value="HTHARSR"/>
</dbReference>
<keyword evidence="2" id="KW-0238">DNA-binding</keyword>
<evidence type="ECO:0000256" key="3">
    <source>
        <dbReference type="ARBA" id="ARBA00023163"/>
    </source>
</evidence>
<dbReference type="InterPro" id="IPR011991">
    <property type="entry name" value="ArsR-like_HTH"/>
</dbReference>
<name>A0ABY9R7F2_9FLAO</name>
<gene>
    <name evidence="5" type="ORF">RF683_06775</name>
</gene>
<dbReference type="RefSeq" id="WP_309531579.1">
    <property type="nucleotide sequence ID" value="NZ_CP133721.1"/>
</dbReference>
<dbReference type="InterPro" id="IPR036388">
    <property type="entry name" value="WH-like_DNA-bd_sf"/>
</dbReference>
<keyword evidence="6" id="KW-1185">Reference proteome</keyword>
<dbReference type="Proteomes" id="UP001180481">
    <property type="component" value="Chromosome"/>
</dbReference>
<dbReference type="NCBIfam" id="NF033788">
    <property type="entry name" value="HTH_metalloreg"/>
    <property type="match status" value="1"/>
</dbReference>
<dbReference type="Pfam" id="PF01022">
    <property type="entry name" value="HTH_5"/>
    <property type="match status" value="1"/>
</dbReference>
<accession>A0ABY9R7F2</accession>
<evidence type="ECO:0000256" key="1">
    <source>
        <dbReference type="ARBA" id="ARBA00023015"/>
    </source>
</evidence>
<dbReference type="EMBL" id="CP133721">
    <property type="protein sequence ID" value="WMW77198.1"/>
    <property type="molecule type" value="Genomic_DNA"/>
</dbReference>
<dbReference type="Gene3D" id="1.10.10.10">
    <property type="entry name" value="Winged helix-like DNA-binding domain superfamily/Winged helix DNA-binding domain"/>
    <property type="match status" value="1"/>
</dbReference>
<dbReference type="PROSITE" id="PS50987">
    <property type="entry name" value="HTH_ARSR_2"/>
    <property type="match status" value="1"/>
</dbReference>
<dbReference type="PANTHER" id="PTHR33154:SF15">
    <property type="entry name" value="REGULATORY PROTEIN ARSR"/>
    <property type="match status" value="1"/>
</dbReference>
<evidence type="ECO:0000256" key="2">
    <source>
        <dbReference type="ARBA" id="ARBA00023125"/>
    </source>
</evidence>
<protein>
    <submittedName>
        <fullName evidence="5">Metalloregulator ArsR/SmtB family transcription factor</fullName>
    </submittedName>
</protein>
<dbReference type="SUPFAM" id="SSF46785">
    <property type="entry name" value="Winged helix' DNA-binding domain"/>
    <property type="match status" value="1"/>
</dbReference>
<dbReference type="InterPro" id="IPR036390">
    <property type="entry name" value="WH_DNA-bd_sf"/>
</dbReference>
<dbReference type="InterPro" id="IPR051081">
    <property type="entry name" value="HTH_MetalResp_TranReg"/>
</dbReference>
<evidence type="ECO:0000259" key="4">
    <source>
        <dbReference type="PROSITE" id="PS50987"/>
    </source>
</evidence>
<keyword evidence="1" id="KW-0805">Transcription regulation</keyword>
<reference evidence="5" key="1">
    <citation type="submission" date="2023-09" db="EMBL/GenBank/DDBJ databases">
        <title>Flavobacterium sp. 20NA77.7 isolated from freshwater.</title>
        <authorList>
            <person name="Le V."/>
            <person name="Ko S.-R."/>
            <person name="Ahn C.-Y."/>
            <person name="Oh H.-M."/>
        </authorList>
    </citation>
    <scope>NUCLEOTIDE SEQUENCE</scope>
    <source>
        <strain evidence="5">20NA77.7</strain>
    </source>
</reference>
<dbReference type="PANTHER" id="PTHR33154">
    <property type="entry name" value="TRANSCRIPTIONAL REGULATOR, ARSR FAMILY"/>
    <property type="match status" value="1"/>
</dbReference>
<dbReference type="SMART" id="SM00418">
    <property type="entry name" value="HTH_ARSR"/>
    <property type="match status" value="1"/>
</dbReference>
<evidence type="ECO:0000313" key="6">
    <source>
        <dbReference type="Proteomes" id="UP001180481"/>
    </source>
</evidence>
<proteinExistence type="predicted"/>
<organism evidence="5 6">
    <name type="scientific">Flavobacterium nakdongensis</name>
    <dbReference type="NCBI Taxonomy" id="3073563"/>
    <lineage>
        <taxon>Bacteria</taxon>
        <taxon>Pseudomonadati</taxon>
        <taxon>Bacteroidota</taxon>
        <taxon>Flavobacteriia</taxon>
        <taxon>Flavobacteriales</taxon>
        <taxon>Flavobacteriaceae</taxon>
        <taxon>Flavobacterium</taxon>
    </lineage>
</organism>
<dbReference type="CDD" id="cd00090">
    <property type="entry name" value="HTH_ARSR"/>
    <property type="match status" value="1"/>
</dbReference>